<organism evidence="2 3">
    <name type="scientific">Streptomyces tsukubensis</name>
    <dbReference type="NCBI Taxonomy" id="83656"/>
    <lineage>
        <taxon>Bacteria</taxon>
        <taxon>Bacillati</taxon>
        <taxon>Actinomycetota</taxon>
        <taxon>Actinomycetes</taxon>
        <taxon>Kitasatosporales</taxon>
        <taxon>Streptomycetaceae</taxon>
        <taxon>Streptomyces</taxon>
    </lineage>
</organism>
<evidence type="ECO:0000313" key="2">
    <source>
        <dbReference type="EMBL" id="OON78831.1"/>
    </source>
</evidence>
<keyword evidence="3" id="KW-1185">Reference proteome</keyword>
<name>A0A1V4A825_9ACTN</name>
<evidence type="ECO:0000259" key="1">
    <source>
        <dbReference type="Pfam" id="PF14230"/>
    </source>
</evidence>
<reference evidence="2 3" key="1">
    <citation type="submission" date="2017-02" db="EMBL/GenBank/DDBJ databases">
        <title>Draft Genome Sequence of Streptomyces tsukubaensis F601, a Producer of the immunosuppressant tacrolimus FK506.</title>
        <authorList>
            <person name="Zong G."/>
            <person name="Zhong C."/>
            <person name="Fu J."/>
            <person name="Qin R."/>
            <person name="Cao G."/>
        </authorList>
    </citation>
    <scope>NUCLEOTIDE SEQUENCE [LARGE SCALE GENOMIC DNA]</scope>
    <source>
        <strain evidence="2 3">F601</strain>
    </source>
</reference>
<evidence type="ECO:0000313" key="3">
    <source>
        <dbReference type="Proteomes" id="UP000190539"/>
    </source>
</evidence>
<dbReference type="Pfam" id="PF14230">
    <property type="entry name" value="DUF4333"/>
    <property type="match status" value="1"/>
</dbReference>
<dbReference type="EMBL" id="MVFC01000011">
    <property type="protein sequence ID" value="OON78831.1"/>
    <property type="molecule type" value="Genomic_DNA"/>
</dbReference>
<protein>
    <recommendedName>
        <fullName evidence="1">DUF4333 domain-containing protein</fullName>
    </recommendedName>
</protein>
<feature type="domain" description="DUF4333" evidence="1">
    <location>
        <begin position="36"/>
        <end position="100"/>
    </location>
</feature>
<dbReference type="RefSeq" id="WP_179120177.1">
    <property type="nucleotide sequence ID" value="NZ_CP045178.1"/>
</dbReference>
<dbReference type="Proteomes" id="UP000190539">
    <property type="component" value="Unassembled WGS sequence"/>
</dbReference>
<gene>
    <name evidence="2" type="ORF">B1H18_15815</name>
</gene>
<accession>A0A1V4A825</accession>
<proteinExistence type="predicted"/>
<dbReference type="InterPro" id="IPR025637">
    <property type="entry name" value="DUF4333"/>
</dbReference>
<dbReference type="AlphaFoldDB" id="A0A1V4A825"/>
<comment type="caution">
    <text evidence="2">The sequence shown here is derived from an EMBL/GenBank/DDBJ whole genome shotgun (WGS) entry which is preliminary data.</text>
</comment>
<sequence>MKRSIIIALGVVAVLAAGVVTWMNMAGDGSVATAGGDGRMVSRADIEERAAEDFSYPDDDPDAVNCPSGLLAKEGTTVRCTAVFGEKHQVMEVYASKVEGDQVSLSFGLLK</sequence>